<feature type="compositionally biased region" description="Polar residues" evidence="1">
    <location>
        <begin position="85"/>
        <end position="98"/>
    </location>
</feature>
<evidence type="ECO:0000256" key="1">
    <source>
        <dbReference type="SAM" id="MobiDB-lite"/>
    </source>
</evidence>
<feature type="compositionally biased region" description="Polar residues" evidence="1">
    <location>
        <begin position="377"/>
        <end position="394"/>
    </location>
</feature>
<dbReference type="OrthoDB" id="6733722at2759"/>
<protein>
    <submittedName>
        <fullName evidence="2">Uncharacterized protein</fullName>
    </submittedName>
</protein>
<dbReference type="Proteomes" id="UP001153709">
    <property type="component" value="Chromosome 10"/>
</dbReference>
<evidence type="ECO:0000313" key="3">
    <source>
        <dbReference type="Proteomes" id="UP001153709"/>
    </source>
</evidence>
<feature type="region of interest" description="Disordered" evidence="1">
    <location>
        <begin position="60"/>
        <end position="121"/>
    </location>
</feature>
<proteinExistence type="predicted"/>
<accession>A0A9N9SUW3</accession>
<name>A0A9N9SUW3_DIABA</name>
<evidence type="ECO:0000313" key="2">
    <source>
        <dbReference type="EMBL" id="CAG9828453.1"/>
    </source>
</evidence>
<dbReference type="AlphaFoldDB" id="A0A9N9SUW3"/>
<organism evidence="2 3">
    <name type="scientific">Diabrotica balteata</name>
    <name type="common">Banded cucumber beetle</name>
    <dbReference type="NCBI Taxonomy" id="107213"/>
    <lineage>
        <taxon>Eukaryota</taxon>
        <taxon>Metazoa</taxon>
        <taxon>Ecdysozoa</taxon>
        <taxon>Arthropoda</taxon>
        <taxon>Hexapoda</taxon>
        <taxon>Insecta</taxon>
        <taxon>Pterygota</taxon>
        <taxon>Neoptera</taxon>
        <taxon>Endopterygota</taxon>
        <taxon>Coleoptera</taxon>
        <taxon>Polyphaga</taxon>
        <taxon>Cucujiformia</taxon>
        <taxon>Chrysomeloidea</taxon>
        <taxon>Chrysomelidae</taxon>
        <taxon>Galerucinae</taxon>
        <taxon>Diabroticina</taxon>
        <taxon>Diabroticites</taxon>
        <taxon>Diabrotica</taxon>
    </lineage>
</organism>
<feature type="region of interest" description="Disordered" evidence="1">
    <location>
        <begin position="349"/>
        <end position="400"/>
    </location>
</feature>
<gene>
    <name evidence="2" type="ORF">DIABBA_LOCUS2374</name>
</gene>
<sequence>MDVDSKLQLQKEESIEESIKDVGGKLINEITSGEKQPTEILEIIVKNDLILCFPDKEATKPLPKMTRIPDADEEVLDSDSENSPDTESGYSLSTTAGSSRKDYSETGSIASNAFDDRPRRRIDNRRNAEALQSSDTFNANEIALTVNITIVRPFKAEMAQSMKQNQCEIKISIQDATSSKVNISKKNLLAEWQSRQNAYELYVNDWCKSRKEEFSKIFDEKNFALFLPKKDECEKCVSYRVGQLWEKEFKSHIQRKVEAREEKEKNEKQNGFTTDLQAVLMAPNSKVSTLYYKTKLQVHHFCFYNLVNSDTYCFIWNEYEVGLSSEEFASIWCCTDDDGPSRKKIKLSHDHELKNGEEMANGQKLPDDKEIIDNQELPINQECSDNQKMSNNQEVQDKEM</sequence>
<feature type="compositionally biased region" description="Acidic residues" evidence="1">
    <location>
        <begin position="71"/>
        <end position="84"/>
    </location>
</feature>
<dbReference type="EMBL" id="OU898285">
    <property type="protein sequence ID" value="CAG9828453.1"/>
    <property type="molecule type" value="Genomic_DNA"/>
</dbReference>
<reference evidence="2" key="1">
    <citation type="submission" date="2022-01" db="EMBL/GenBank/DDBJ databases">
        <authorList>
            <person name="King R."/>
        </authorList>
    </citation>
    <scope>NUCLEOTIDE SEQUENCE</scope>
</reference>
<keyword evidence="3" id="KW-1185">Reference proteome</keyword>